<organism evidence="1 2">
    <name type="scientific">Brevundimonas phage vB_BpoS-Domovoi</name>
    <dbReference type="NCBI Taxonomy" id="2948598"/>
    <lineage>
        <taxon>Viruses</taxon>
        <taxon>Duplodnaviria</taxon>
        <taxon>Heunggongvirae</taxon>
        <taxon>Uroviricota</taxon>
        <taxon>Caudoviricetes</taxon>
        <taxon>Jeanschmidtviridae</taxon>
        <taxon>Marchewkavirus</taxon>
        <taxon>Marchewkavirus domovoi</taxon>
    </lineage>
</organism>
<proteinExistence type="predicted"/>
<name>A0A9E7MQI0_9CAUD</name>
<reference evidence="1 2" key="1">
    <citation type="submission" date="2022-05" db="EMBL/GenBank/DDBJ databases">
        <authorList>
            <person name="Friedrich I."/>
            <person name="Poehlein A."/>
            <person name="Schneider D."/>
            <person name="Hertel R."/>
            <person name="Daniel R."/>
        </authorList>
    </citation>
    <scope>NUCLEOTIDE SEQUENCE [LARGE SCALE GENOMIC DNA]</scope>
</reference>
<accession>A0A9E7MQI0</accession>
<gene>
    <name evidence="1" type="ORF">DOMOVOI_05810</name>
</gene>
<sequence>MRNERKNRALGFMLQTLGDITAAARGASAFDRECLTMVHDVHEKAIQWMRDTRQLTRNDATGMVRVVIAKLIEGRPDNAPATPLQESLMLQARAAENFLACDYAGAQARANDAYRIVKPF</sequence>
<dbReference type="EMBL" id="ON529855">
    <property type="protein sequence ID" value="USN15031.1"/>
    <property type="molecule type" value="Genomic_DNA"/>
</dbReference>
<evidence type="ECO:0000313" key="2">
    <source>
        <dbReference type="Proteomes" id="UP001057221"/>
    </source>
</evidence>
<protein>
    <submittedName>
        <fullName evidence="1">Uncharacterized protein</fullName>
    </submittedName>
</protein>
<evidence type="ECO:0000313" key="1">
    <source>
        <dbReference type="EMBL" id="USN15031.1"/>
    </source>
</evidence>
<dbReference type="Proteomes" id="UP001057221">
    <property type="component" value="Segment"/>
</dbReference>
<keyword evidence="2" id="KW-1185">Reference proteome</keyword>